<dbReference type="CDD" id="cd19821">
    <property type="entry name" value="Bbox1_BBX-like"/>
    <property type="match status" value="1"/>
</dbReference>
<evidence type="ECO:0000256" key="10">
    <source>
        <dbReference type="SAM" id="MobiDB-lite"/>
    </source>
</evidence>
<evidence type="ECO:0000256" key="2">
    <source>
        <dbReference type="ARBA" id="ARBA00022723"/>
    </source>
</evidence>
<evidence type="ECO:0000256" key="6">
    <source>
        <dbReference type="ARBA" id="ARBA00023015"/>
    </source>
</evidence>
<dbReference type="PANTHER" id="PTHR31832:SF5">
    <property type="entry name" value="OS09G0527900 PROTEIN"/>
    <property type="match status" value="1"/>
</dbReference>
<dbReference type="InterPro" id="IPR000315">
    <property type="entry name" value="Znf_B-box"/>
</dbReference>
<evidence type="ECO:0000256" key="1">
    <source>
        <dbReference type="ARBA" id="ARBA00004123"/>
    </source>
</evidence>
<evidence type="ECO:0000256" key="5">
    <source>
        <dbReference type="ARBA" id="ARBA00022833"/>
    </source>
</evidence>
<dbReference type="PROSITE" id="PS50119">
    <property type="entry name" value="ZF_BBOX"/>
    <property type="match status" value="1"/>
</dbReference>
<comment type="subcellular location">
    <subcellularLocation>
        <location evidence="1">Nucleus</location>
    </subcellularLocation>
</comment>
<dbReference type="EMBL" id="CAADRP010002118">
    <property type="protein sequence ID" value="VFU61478.1"/>
    <property type="molecule type" value="Genomic_DNA"/>
</dbReference>
<dbReference type="InterPro" id="IPR049808">
    <property type="entry name" value="CONSTANS-like_Bbox1"/>
</dbReference>
<evidence type="ECO:0000256" key="7">
    <source>
        <dbReference type="ARBA" id="ARBA00023163"/>
    </source>
</evidence>
<proteinExistence type="predicted"/>
<keyword evidence="7" id="KW-0804">Transcription</keyword>
<dbReference type="InterPro" id="IPR051979">
    <property type="entry name" value="B-box_zinc_finger"/>
</dbReference>
<gene>
    <name evidence="12" type="ORF">SVIM_LOCUS460302</name>
</gene>
<evidence type="ECO:0000313" key="12">
    <source>
        <dbReference type="EMBL" id="VFU61478.1"/>
    </source>
</evidence>
<evidence type="ECO:0000256" key="4">
    <source>
        <dbReference type="ARBA" id="ARBA00022771"/>
    </source>
</evidence>
<evidence type="ECO:0000256" key="3">
    <source>
        <dbReference type="ARBA" id="ARBA00022737"/>
    </source>
</evidence>
<dbReference type="AlphaFoldDB" id="A0A6N2N3P8"/>
<evidence type="ECO:0000259" key="11">
    <source>
        <dbReference type="PROSITE" id="PS50119"/>
    </source>
</evidence>
<reference evidence="12" key="1">
    <citation type="submission" date="2019-03" db="EMBL/GenBank/DDBJ databases">
        <authorList>
            <person name="Mank J."/>
            <person name="Almeida P."/>
        </authorList>
    </citation>
    <scope>NUCLEOTIDE SEQUENCE</scope>
    <source>
        <strain evidence="12">78183</strain>
    </source>
</reference>
<keyword evidence="5" id="KW-0862">Zinc</keyword>
<feature type="domain" description="B box-type" evidence="11">
    <location>
        <begin position="1"/>
        <end position="47"/>
    </location>
</feature>
<dbReference type="GO" id="GO:0006355">
    <property type="term" value="P:regulation of DNA-templated transcription"/>
    <property type="evidence" value="ECO:0007669"/>
    <property type="project" value="TreeGrafter"/>
</dbReference>
<evidence type="ECO:0000256" key="9">
    <source>
        <dbReference type="PROSITE-ProRule" id="PRU00024"/>
    </source>
</evidence>
<keyword evidence="8" id="KW-0539">Nucleus</keyword>
<accession>A0A6N2N3P8</accession>
<dbReference type="PANTHER" id="PTHR31832">
    <property type="entry name" value="B-BOX ZINC FINGER PROTEIN 22"/>
    <property type="match status" value="1"/>
</dbReference>
<dbReference type="GO" id="GO:0008270">
    <property type="term" value="F:zinc ion binding"/>
    <property type="evidence" value="ECO:0007669"/>
    <property type="project" value="UniProtKB-KW"/>
</dbReference>
<dbReference type="GO" id="GO:0005634">
    <property type="term" value="C:nucleus"/>
    <property type="evidence" value="ECO:0007669"/>
    <property type="project" value="UniProtKB-SubCell"/>
</dbReference>
<organism evidence="12">
    <name type="scientific">Salix viminalis</name>
    <name type="common">Common osier</name>
    <name type="synonym">Basket willow</name>
    <dbReference type="NCBI Taxonomy" id="40686"/>
    <lineage>
        <taxon>Eukaryota</taxon>
        <taxon>Viridiplantae</taxon>
        <taxon>Streptophyta</taxon>
        <taxon>Embryophyta</taxon>
        <taxon>Tracheophyta</taxon>
        <taxon>Spermatophyta</taxon>
        <taxon>Magnoliopsida</taxon>
        <taxon>eudicotyledons</taxon>
        <taxon>Gunneridae</taxon>
        <taxon>Pentapetalae</taxon>
        <taxon>rosids</taxon>
        <taxon>fabids</taxon>
        <taxon>Malpighiales</taxon>
        <taxon>Salicaceae</taxon>
        <taxon>Saliceae</taxon>
        <taxon>Salix</taxon>
    </lineage>
</organism>
<keyword evidence="3" id="KW-0677">Repeat</keyword>
<keyword evidence="2" id="KW-0479">Metal-binding</keyword>
<feature type="region of interest" description="Disordered" evidence="10">
    <location>
        <begin position="123"/>
        <end position="163"/>
    </location>
</feature>
<sequence length="240" mass="26606">MRALCDACESALAIVFCAADEAALCLSCDEKVHMCNKLASRHVRVGLATPNDVPRCDICENAPDGISLCLQCDMTVHVGGKRTHGRYLLLRQKKIEVYHCFLLRTPSIFFLLCLIPLKSDFPGDQPQPEDPAPQPMYPGETGRGQNRPQKAPAGENRQNRQVSPVLKLVTNSDGHDRVNKKMIDLNMKPHRIQNIANVSFQLFFVLVLDGEALSQNASNGETLPFASIWRRPGMTIGPPF</sequence>
<evidence type="ECO:0000256" key="8">
    <source>
        <dbReference type="ARBA" id="ARBA00023242"/>
    </source>
</evidence>
<dbReference type="SMART" id="SM00336">
    <property type="entry name" value="BBOX"/>
    <property type="match status" value="2"/>
</dbReference>
<name>A0A6N2N3P8_SALVM</name>
<keyword evidence="6" id="KW-0805">Transcription regulation</keyword>
<keyword evidence="4 9" id="KW-0863">Zinc-finger</keyword>
<protein>
    <recommendedName>
        <fullName evidence="11">B box-type domain-containing protein</fullName>
    </recommendedName>
</protein>
<dbReference type="GO" id="GO:0009640">
    <property type="term" value="P:photomorphogenesis"/>
    <property type="evidence" value="ECO:0007669"/>
    <property type="project" value="TreeGrafter"/>
</dbReference>